<gene>
    <name evidence="3" type="ORF">CSOL1703_00016759</name>
</gene>
<keyword evidence="1" id="KW-0175">Coiled coil</keyword>
<dbReference type="EMBL" id="CABFOC020000051">
    <property type="protein sequence ID" value="CAH0054689.1"/>
    <property type="molecule type" value="Genomic_DNA"/>
</dbReference>
<evidence type="ECO:0000313" key="4">
    <source>
        <dbReference type="Proteomes" id="UP000775872"/>
    </source>
</evidence>
<dbReference type="AlphaFoldDB" id="A0A9N9ZGD0"/>
<comment type="caution">
    <text evidence="3">The sequence shown here is derived from an EMBL/GenBank/DDBJ whole genome shotgun (WGS) entry which is preliminary data.</text>
</comment>
<feature type="transmembrane region" description="Helical" evidence="2">
    <location>
        <begin position="6"/>
        <end position="30"/>
    </location>
</feature>
<keyword evidence="2" id="KW-1133">Transmembrane helix</keyword>
<keyword evidence="4" id="KW-1185">Reference proteome</keyword>
<name>A0A9N9ZGD0_9HYPO</name>
<dbReference type="Proteomes" id="UP000775872">
    <property type="component" value="Unassembled WGS sequence"/>
</dbReference>
<keyword evidence="2" id="KW-0472">Membrane</keyword>
<accession>A0A9N9ZGD0</accession>
<organism evidence="3 4">
    <name type="scientific">Clonostachys solani</name>
    <dbReference type="NCBI Taxonomy" id="160281"/>
    <lineage>
        <taxon>Eukaryota</taxon>
        <taxon>Fungi</taxon>
        <taxon>Dikarya</taxon>
        <taxon>Ascomycota</taxon>
        <taxon>Pezizomycotina</taxon>
        <taxon>Sordariomycetes</taxon>
        <taxon>Hypocreomycetidae</taxon>
        <taxon>Hypocreales</taxon>
        <taxon>Bionectriaceae</taxon>
        <taxon>Clonostachys</taxon>
    </lineage>
</organism>
<reference evidence="4" key="1">
    <citation type="submission" date="2019-06" db="EMBL/GenBank/DDBJ databases">
        <authorList>
            <person name="Broberg M."/>
        </authorList>
    </citation>
    <scope>NUCLEOTIDE SEQUENCE [LARGE SCALE GENOMIC DNA]</scope>
</reference>
<evidence type="ECO:0000313" key="3">
    <source>
        <dbReference type="EMBL" id="CAH0054689.1"/>
    </source>
</evidence>
<sequence>MASEVVVSFGWGVVISGAMTFITAFLGLLLTYKKNELDAELARNKDAREAAESIAGRRRIADAIRQEMLGPHRAAVAAERRTANDLQRSLDQARESAENFRLRAEGAERRAVLAETERDALQTALDEALERERVAERGAAGLGVRAGHAERQLREMRGIVRRLRQEGSGESQRTI</sequence>
<protein>
    <submittedName>
        <fullName evidence="3">Uncharacterized protein</fullName>
    </submittedName>
</protein>
<reference evidence="3 4" key="2">
    <citation type="submission" date="2021-10" db="EMBL/GenBank/DDBJ databases">
        <authorList>
            <person name="Piombo E."/>
        </authorList>
    </citation>
    <scope>NUCLEOTIDE SEQUENCE [LARGE SCALE GENOMIC DNA]</scope>
</reference>
<feature type="coiled-coil region" evidence="1">
    <location>
        <begin position="34"/>
        <end position="166"/>
    </location>
</feature>
<proteinExistence type="predicted"/>
<evidence type="ECO:0000256" key="2">
    <source>
        <dbReference type="SAM" id="Phobius"/>
    </source>
</evidence>
<evidence type="ECO:0000256" key="1">
    <source>
        <dbReference type="SAM" id="Coils"/>
    </source>
</evidence>
<dbReference type="OrthoDB" id="5151665at2759"/>
<keyword evidence="2" id="KW-0812">Transmembrane</keyword>